<keyword evidence="6" id="KW-1185">Reference proteome</keyword>
<dbReference type="GO" id="GO:0003677">
    <property type="term" value="F:DNA binding"/>
    <property type="evidence" value="ECO:0007669"/>
    <property type="project" value="InterPro"/>
</dbReference>
<comment type="caution">
    <text evidence="3">The sequence shown here is derived from an EMBL/GenBank/DDBJ whole genome shotgun (WGS) entry which is preliminary data.</text>
</comment>
<dbReference type="OrthoDB" id="3518652at2"/>
<dbReference type="EMBL" id="PYAU01000001">
    <property type="protein sequence ID" value="PSL38577.1"/>
    <property type="molecule type" value="Genomic_DNA"/>
</dbReference>
<reference evidence="4 6" key="2">
    <citation type="submission" date="2018-12" db="EMBL/GenBank/DDBJ databases">
        <authorList>
            <person name="hu s."/>
            <person name="Xu Y."/>
            <person name="Xu B."/>
            <person name="Li F."/>
        </authorList>
    </citation>
    <scope>NUCLEOTIDE SEQUENCE [LARGE SCALE GENOMIC DNA]</scope>
    <source>
        <strain evidence="4 6">KSW2-17</strain>
    </source>
</reference>
<dbReference type="Pfam" id="PF13560">
    <property type="entry name" value="HTH_31"/>
    <property type="match status" value="1"/>
</dbReference>
<dbReference type="RefSeq" id="WP_106563574.1">
    <property type="nucleotide sequence ID" value="NZ_PYAU01000001.1"/>
</dbReference>
<dbReference type="Pfam" id="PF17765">
    <property type="entry name" value="MLTR_LBD"/>
    <property type="match status" value="1"/>
</dbReference>
<accession>A0A2P8GX87</accession>
<name>A0A2P8GX87_9MICO</name>
<dbReference type="InterPro" id="IPR010982">
    <property type="entry name" value="Lambda_DNA-bd_dom_sf"/>
</dbReference>
<dbReference type="InterPro" id="IPR041413">
    <property type="entry name" value="MLTR_LBD"/>
</dbReference>
<dbReference type="Proteomes" id="UP000268291">
    <property type="component" value="Unassembled WGS sequence"/>
</dbReference>
<dbReference type="Proteomes" id="UP000241203">
    <property type="component" value="Unassembled WGS sequence"/>
</dbReference>
<dbReference type="Gene3D" id="3.30.450.180">
    <property type="match status" value="1"/>
</dbReference>
<evidence type="ECO:0000259" key="2">
    <source>
        <dbReference type="SMART" id="SM00530"/>
    </source>
</evidence>
<organism evidence="3 5">
    <name type="scientific">Labedella gwakjiensis</name>
    <dbReference type="NCBI Taxonomy" id="390269"/>
    <lineage>
        <taxon>Bacteria</taxon>
        <taxon>Bacillati</taxon>
        <taxon>Actinomycetota</taxon>
        <taxon>Actinomycetes</taxon>
        <taxon>Micrococcales</taxon>
        <taxon>Microbacteriaceae</taxon>
        <taxon>Labedella</taxon>
    </lineage>
</organism>
<dbReference type="PANTHER" id="PTHR35010:SF2">
    <property type="entry name" value="BLL4672 PROTEIN"/>
    <property type="match status" value="1"/>
</dbReference>
<gene>
    <name evidence="3" type="ORF">CLV49_2202</name>
    <name evidence="4" type="ORF">ELQ93_08205</name>
</gene>
<dbReference type="Gene3D" id="1.10.260.40">
    <property type="entry name" value="lambda repressor-like DNA-binding domains"/>
    <property type="match status" value="1"/>
</dbReference>
<dbReference type="EMBL" id="RZGY01000001">
    <property type="protein sequence ID" value="RUQ86917.1"/>
    <property type="molecule type" value="Genomic_DNA"/>
</dbReference>
<reference evidence="3 5" key="1">
    <citation type="submission" date="2018-03" db="EMBL/GenBank/DDBJ databases">
        <title>Genomic Encyclopedia of Archaeal and Bacterial Type Strains, Phase II (KMG-II): from individual species to whole genera.</title>
        <authorList>
            <person name="Goeker M."/>
        </authorList>
    </citation>
    <scope>NUCLEOTIDE SEQUENCE [LARGE SCALE GENOMIC DNA]</scope>
    <source>
        <strain evidence="3 5">DSM 21548</strain>
    </source>
</reference>
<evidence type="ECO:0000313" key="4">
    <source>
        <dbReference type="EMBL" id="RUQ86917.1"/>
    </source>
</evidence>
<proteinExistence type="predicted"/>
<dbReference type="SUPFAM" id="SSF47413">
    <property type="entry name" value="lambda repressor-like DNA-binding domains"/>
    <property type="match status" value="1"/>
</dbReference>
<evidence type="ECO:0000256" key="1">
    <source>
        <dbReference type="SAM" id="MobiDB-lite"/>
    </source>
</evidence>
<dbReference type="SMART" id="SM00530">
    <property type="entry name" value="HTH_XRE"/>
    <property type="match status" value="1"/>
</dbReference>
<evidence type="ECO:0000313" key="5">
    <source>
        <dbReference type="Proteomes" id="UP000241203"/>
    </source>
</evidence>
<dbReference type="CDD" id="cd00093">
    <property type="entry name" value="HTH_XRE"/>
    <property type="match status" value="1"/>
</dbReference>
<dbReference type="InterPro" id="IPR001387">
    <property type="entry name" value="Cro/C1-type_HTH"/>
</dbReference>
<evidence type="ECO:0000313" key="6">
    <source>
        <dbReference type="Proteomes" id="UP000268291"/>
    </source>
</evidence>
<sequence>MIERNQELADFLRRARSQVDPGRTGLPADGRVRRVPGLRREEVAMLAQVSADYYTRLEQGRPISPSPSIVDAIARALDLDEAGRKHLRDLIGAERSVRRSRRPTSVQRPRHGLLQLLDSLDGVPALLLGRRTDVLATNALGRALLADFDAMPAKDRNYARWMFLADDARELLVDWDLQARAVVENLRLDVGRDPHDPATEALIGQLTIASPEFAAWWREHRVFERTYGDKRFRHPVVGELTLHYESLTLPGDAEQTLFLYTAEVGTAHRDALDLLASWALSASGRARRTPSAQEGTASIPLGPATRDR</sequence>
<dbReference type="PANTHER" id="PTHR35010">
    <property type="entry name" value="BLL4672 PROTEIN-RELATED"/>
    <property type="match status" value="1"/>
</dbReference>
<feature type="region of interest" description="Disordered" evidence="1">
    <location>
        <begin position="286"/>
        <end position="308"/>
    </location>
</feature>
<dbReference type="AlphaFoldDB" id="A0A2P8GX87"/>
<evidence type="ECO:0000313" key="3">
    <source>
        <dbReference type="EMBL" id="PSL38577.1"/>
    </source>
</evidence>
<feature type="domain" description="HTH cro/C1-type" evidence="2">
    <location>
        <begin position="11"/>
        <end position="84"/>
    </location>
</feature>
<protein>
    <submittedName>
        <fullName evidence="3">Helix-turn-helix protein</fullName>
    </submittedName>
    <submittedName>
        <fullName evidence="4">XRE family transcriptional regulator</fullName>
    </submittedName>
</protein>